<feature type="signal peptide" evidence="1">
    <location>
        <begin position="1"/>
        <end position="19"/>
    </location>
</feature>
<evidence type="ECO:0000313" key="3">
    <source>
        <dbReference type="Proteomes" id="UP001607151"/>
    </source>
</evidence>
<dbReference type="PROSITE" id="PS51257">
    <property type="entry name" value="PROKAR_LIPOPROTEIN"/>
    <property type="match status" value="1"/>
</dbReference>
<name>A0ABW7IU90_9VIBR</name>
<proteinExistence type="predicted"/>
<reference evidence="2 3" key="1">
    <citation type="submission" date="2024-10" db="EMBL/GenBank/DDBJ databases">
        <authorList>
            <person name="Yibar A."/>
            <person name="Saticioglu I.B."/>
            <person name="Duman M."/>
            <person name="Ajmi N."/>
            <person name="Gurler F."/>
            <person name="Ay H."/>
            <person name="Onuk E."/>
            <person name="Guler S."/>
            <person name="Romalde J.L."/>
        </authorList>
    </citation>
    <scope>NUCLEOTIDE SEQUENCE [LARGE SCALE GENOMIC DNA]</scope>
    <source>
        <strain evidence="2 3">14-MA-B</strain>
    </source>
</reference>
<comment type="caution">
    <text evidence="2">The sequence shown here is derived from an EMBL/GenBank/DDBJ whole genome shotgun (WGS) entry which is preliminary data.</text>
</comment>
<keyword evidence="1" id="KW-0732">Signal</keyword>
<keyword evidence="3" id="KW-1185">Reference proteome</keyword>
<organism evidence="2 3">
    <name type="scientific">Vibrio rumoiensis</name>
    <dbReference type="NCBI Taxonomy" id="76258"/>
    <lineage>
        <taxon>Bacteria</taxon>
        <taxon>Pseudomonadati</taxon>
        <taxon>Pseudomonadota</taxon>
        <taxon>Gammaproteobacteria</taxon>
        <taxon>Vibrionales</taxon>
        <taxon>Vibrionaceae</taxon>
        <taxon>Vibrio</taxon>
    </lineage>
</organism>
<protein>
    <recommendedName>
        <fullName evidence="4">Lipoprotein</fullName>
    </recommendedName>
</protein>
<feature type="chain" id="PRO_5045420259" description="Lipoprotein" evidence="1">
    <location>
        <begin position="20"/>
        <end position="503"/>
    </location>
</feature>
<accession>A0ABW7IU90</accession>
<dbReference type="Proteomes" id="UP001607151">
    <property type="component" value="Unassembled WGS sequence"/>
</dbReference>
<evidence type="ECO:0000313" key="2">
    <source>
        <dbReference type="EMBL" id="MFH0265227.1"/>
    </source>
</evidence>
<dbReference type="EMBL" id="JBIHSN010000002">
    <property type="protein sequence ID" value="MFH0265227.1"/>
    <property type="molecule type" value="Genomic_DNA"/>
</dbReference>
<gene>
    <name evidence="2" type="ORF">ACGRQ9_06910</name>
</gene>
<evidence type="ECO:0008006" key="4">
    <source>
        <dbReference type="Google" id="ProtNLM"/>
    </source>
</evidence>
<dbReference type="RefSeq" id="WP_394607548.1">
    <property type="nucleotide sequence ID" value="NZ_JBIHSN010000002.1"/>
</dbReference>
<evidence type="ECO:0000256" key="1">
    <source>
        <dbReference type="SAM" id="SignalP"/>
    </source>
</evidence>
<sequence>MLKKLLLATTVCIALSACNDSSNSSSTEPSEPLTTLSFENLSNVSSIARVETSSEDGSPLIGFDANGAPVGEISNMGVEDFTPTSDGGFVVEVSEKHKATYKYTQGLSPIDSTDESATAIQKLIESIKNDKPIVDVTQTFRRPVWYYVNSQGEYYLISNKRDLPSFMGENSEGLLIFSDGETFNTVTKRTGQKFNDIELDAKSIIDAISTIKNPDQDDSESIKDVITHLITENKIEKTSDINLMNSDSFIAISPTVGNILIESTTSKNVSFDTDSLCSGLSIALRPVCKKVVNTINGGLSKITLDTKIQNLGSVTQMLPTPNSEFTLLNSGLLSNDGHLDQTYSGGWSGESTVHRGSSLLLSTSINNQTCAASPLQCLYSISINSSDLLEATEINSNGFNTGNYDGQIEGGQQNYLWVNDSYIVIKEATQISIIDRTDNNKLLDPVLADTEIDTINLTDDNKLYITATDSSNTPAAYIYDIASGESLDVPTNEKLNAFKALIK</sequence>